<evidence type="ECO:0000256" key="2">
    <source>
        <dbReference type="ARBA" id="ARBA00023157"/>
    </source>
</evidence>
<dbReference type="InterPro" id="IPR013783">
    <property type="entry name" value="Ig-like_fold"/>
</dbReference>
<gene>
    <name evidence="7" type="ORF">GCM10022386_17230</name>
</gene>
<name>A0ABP7TYZ1_9FLAO</name>
<proteinExistence type="predicted"/>
<keyword evidence="2" id="KW-1015">Disulfide bond</keyword>
<evidence type="ECO:0000256" key="3">
    <source>
        <dbReference type="SAM" id="SignalP"/>
    </source>
</evidence>
<reference evidence="8" key="1">
    <citation type="journal article" date="2019" name="Int. J. Syst. Evol. Microbiol.">
        <title>The Global Catalogue of Microorganisms (GCM) 10K type strain sequencing project: providing services to taxonomists for standard genome sequencing and annotation.</title>
        <authorList>
            <consortium name="The Broad Institute Genomics Platform"/>
            <consortium name="The Broad Institute Genome Sequencing Center for Infectious Disease"/>
            <person name="Wu L."/>
            <person name="Ma J."/>
        </authorList>
    </citation>
    <scope>NUCLEOTIDE SEQUENCE [LARGE SCALE GENOMIC DNA]</scope>
    <source>
        <strain evidence="8">JCM 17064</strain>
    </source>
</reference>
<organism evidence="7 8">
    <name type="scientific">Flavobacterium cheonhonense</name>
    <dbReference type="NCBI Taxonomy" id="706185"/>
    <lineage>
        <taxon>Bacteria</taxon>
        <taxon>Pseudomonadati</taxon>
        <taxon>Bacteroidota</taxon>
        <taxon>Flavobacteriia</taxon>
        <taxon>Flavobacteriales</taxon>
        <taxon>Flavobacteriaceae</taxon>
        <taxon>Flavobacterium</taxon>
    </lineage>
</organism>
<evidence type="ECO:0000259" key="5">
    <source>
        <dbReference type="PROSITE" id="PS50215"/>
    </source>
</evidence>
<dbReference type="PANTHER" id="PTHR11905:SF159">
    <property type="entry name" value="ADAM METALLOPROTEASE"/>
    <property type="match status" value="1"/>
</dbReference>
<accession>A0ABP7TYZ1</accession>
<evidence type="ECO:0000313" key="8">
    <source>
        <dbReference type="Proteomes" id="UP001500968"/>
    </source>
</evidence>
<dbReference type="PANTHER" id="PTHR11905">
    <property type="entry name" value="ADAM A DISINTEGRIN AND METALLOPROTEASE DOMAIN"/>
    <property type="match status" value="1"/>
</dbReference>
<evidence type="ECO:0000259" key="6">
    <source>
        <dbReference type="PROSITE" id="PS50853"/>
    </source>
</evidence>
<dbReference type="InterPro" id="IPR024079">
    <property type="entry name" value="MetalloPept_cat_dom_sf"/>
</dbReference>
<dbReference type="SUPFAM" id="SSF55486">
    <property type="entry name" value="Metalloproteases ('zincins'), catalytic domain"/>
    <property type="match status" value="1"/>
</dbReference>
<dbReference type="Gene3D" id="2.60.40.10">
    <property type="entry name" value="Immunoglobulins"/>
    <property type="match status" value="1"/>
</dbReference>
<feature type="domain" description="CUB" evidence="4">
    <location>
        <begin position="532"/>
        <end position="640"/>
    </location>
</feature>
<dbReference type="CDD" id="cd00063">
    <property type="entry name" value="FN3"/>
    <property type="match status" value="1"/>
</dbReference>
<dbReference type="InterPro" id="IPR035914">
    <property type="entry name" value="Sperma_CUB_dom_sf"/>
</dbReference>
<feature type="domain" description="Fibronectin type-III" evidence="6">
    <location>
        <begin position="445"/>
        <end position="530"/>
    </location>
</feature>
<dbReference type="InterPro" id="IPR036116">
    <property type="entry name" value="FN3_sf"/>
</dbReference>
<evidence type="ECO:0000259" key="4">
    <source>
        <dbReference type="PROSITE" id="PS01180"/>
    </source>
</evidence>
<dbReference type="SMART" id="SM00060">
    <property type="entry name" value="FN3"/>
    <property type="match status" value="1"/>
</dbReference>
<dbReference type="Gene3D" id="3.40.390.10">
    <property type="entry name" value="Collagenase (Catalytic Domain)"/>
    <property type="match status" value="1"/>
</dbReference>
<keyword evidence="8" id="KW-1185">Reference proteome</keyword>
<sequence>MKRILLFILFLNCALLPAQNRIAQQVSELQKRGADFKPFTVLQTKTNQQDAQVSQVVNDATLATVDLSKVNEIAQNQYEALKLQIPYQGQNIEVLLYKVTLFTEDFSLDTDKAKNVFYQKGAYYRGIVNGDVNSVASFNFFNGEFNGILSGESWGNLVVGKLQQPNNQIDYIVYSDAKMKVANDWDCYTKEEGYEISQSDNITGRETNTVKCVTFYFEVDFNLYTQNGSNVTTATNWMTSVYNNVQTLFTNDGITTALKSVFVWTTADPYVSMPSGSTSGDYLGTFAQNRPVFNGDVGMLVGIDPGGLGGVAYLNSICGQSNYAYSDVNFNYSAVPTYSWTVQVITHEFGHSLGSPHTHGCAWNGNNTAIDGCGQQAGYSEGTCAQGPIPSTTVKGTIMSYCHLISGVGINLANGFGPQPSALIASTVDAKSCLSTDCINTCINTVVEIQINNITQTSAVITWNDLDPTRTTWQISVTSITAASSWQTVTGNSYTVTNLLPNRYYEVRLRPICTAITPTFEKKIFATEGNYCGGMVFTDSGGASGQHTNMESFVRTMIPNQPNQALMATFTSFELELDYDYLYIYDGPDTTYPEFLAGGYTGTNSPGTVVSTAADGSLTFRFYSDQYVTAPGWIANISCIQSLGVAGNDFIDYSYYPNPTNGIVSIKSKDAIQEVMVYNVQGQLLLQQKGNELATEVDLSTFSKGTYFFKLKINDRETNFKILKM</sequence>
<feature type="chain" id="PRO_5047005164" description="Por secretion system C-terminal sorting domain-containing protein" evidence="3">
    <location>
        <begin position="24"/>
        <end position="725"/>
    </location>
</feature>
<dbReference type="CDD" id="cd00041">
    <property type="entry name" value="CUB"/>
    <property type="match status" value="1"/>
</dbReference>
<dbReference type="InterPro" id="IPR003961">
    <property type="entry name" value="FN3_dom"/>
</dbReference>
<protein>
    <recommendedName>
        <fullName evidence="9">Por secretion system C-terminal sorting domain-containing protein</fullName>
    </recommendedName>
</protein>
<dbReference type="InterPro" id="IPR000859">
    <property type="entry name" value="CUB_dom"/>
</dbReference>
<evidence type="ECO:0000256" key="1">
    <source>
        <dbReference type="ARBA" id="ARBA00022729"/>
    </source>
</evidence>
<evidence type="ECO:0008006" key="9">
    <source>
        <dbReference type="Google" id="ProtNLM"/>
    </source>
</evidence>
<dbReference type="Pfam" id="PF18962">
    <property type="entry name" value="Por_Secre_tail"/>
    <property type="match status" value="1"/>
</dbReference>
<dbReference type="PROSITE" id="PS01180">
    <property type="entry name" value="CUB"/>
    <property type="match status" value="1"/>
</dbReference>
<feature type="signal peptide" evidence="3">
    <location>
        <begin position="1"/>
        <end position="23"/>
    </location>
</feature>
<dbReference type="EMBL" id="BAABCR010000015">
    <property type="protein sequence ID" value="GAA4033351.1"/>
    <property type="molecule type" value="Genomic_DNA"/>
</dbReference>
<dbReference type="Proteomes" id="UP001500968">
    <property type="component" value="Unassembled WGS sequence"/>
</dbReference>
<dbReference type="PROSITE" id="PS50215">
    <property type="entry name" value="ADAM_MEPRO"/>
    <property type="match status" value="1"/>
</dbReference>
<evidence type="ECO:0000313" key="7">
    <source>
        <dbReference type="EMBL" id="GAA4033351.1"/>
    </source>
</evidence>
<keyword evidence="1 3" id="KW-0732">Signal</keyword>
<dbReference type="PROSITE" id="PS50853">
    <property type="entry name" value="FN3"/>
    <property type="match status" value="1"/>
</dbReference>
<dbReference type="InterPro" id="IPR001590">
    <property type="entry name" value="Peptidase_M12B"/>
</dbReference>
<comment type="caution">
    <text evidence="7">The sequence shown here is derived from an EMBL/GenBank/DDBJ whole genome shotgun (WGS) entry which is preliminary data.</text>
</comment>
<dbReference type="NCBIfam" id="TIGR04183">
    <property type="entry name" value="Por_Secre_tail"/>
    <property type="match status" value="1"/>
</dbReference>
<dbReference type="SUPFAM" id="SSF49854">
    <property type="entry name" value="Spermadhesin, CUB domain"/>
    <property type="match status" value="1"/>
</dbReference>
<dbReference type="InterPro" id="IPR026444">
    <property type="entry name" value="Secre_tail"/>
</dbReference>
<dbReference type="Pfam" id="PF13688">
    <property type="entry name" value="Reprolysin_5"/>
    <property type="match status" value="1"/>
</dbReference>
<dbReference type="SUPFAM" id="SSF49265">
    <property type="entry name" value="Fibronectin type III"/>
    <property type="match status" value="1"/>
</dbReference>
<dbReference type="Gene3D" id="2.60.120.290">
    <property type="entry name" value="Spermadhesin, CUB domain"/>
    <property type="match status" value="1"/>
</dbReference>
<dbReference type="RefSeq" id="WP_324689369.1">
    <property type="nucleotide sequence ID" value="NZ_BAABCR010000015.1"/>
</dbReference>
<feature type="domain" description="Peptidase M12B" evidence="5">
    <location>
        <begin position="211"/>
        <end position="402"/>
    </location>
</feature>